<name>A0A9P0G0H3_CHRIL</name>
<dbReference type="PROSITE" id="PS00028">
    <property type="entry name" value="ZINC_FINGER_C2H2_1"/>
    <property type="match status" value="7"/>
</dbReference>
<keyword evidence="3" id="KW-0479">Metal-binding</keyword>
<feature type="domain" description="C2H2-type" evidence="14">
    <location>
        <begin position="656"/>
        <end position="683"/>
    </location>
</feature>
<dbReference type="SMART" id="SM00355">
    <property type="entry name" value="ZnF_C2H2"/>
    <property type="match status" value="8"/>
</dbReference>
<dbReference type="GO" id="GO:0005634">
    <property type="term" value="C:nucleus"/>
    <property type="evidence" value="ECO:0007669"/>
    <property type="project" value="UniProtKB-SubCell"/>
</dbReference>
<dbReference type="SUPFAM" id="SSF54695">
    <property type="entry name" value="POZ domain"/>
    <property type="match status" value="1"/>
</dbReference>
<feature type="compositionally biased region" description="Polar residues" evidence="12">
    <location>
        <begin position="739"/>
        <end position="765"/>
    </location>
</feature>
<dbReference type="FunFam" id="3.30.160.60:FF:000188">
    <property type="entry name" value="Zinc finger protein 787"/>
    <property type="match status" value="1"/>
</dbReference>
<dbReference type="Gene3D" id="3.30.710.10">
    <property type="entry name" value="Potassium Channel Kv1.1, Chain A"/>
    <property type="match status" value="1"/>
</dbReference>
<feature type="domain" description="C2H2-type" evidence="14">
    <location>
        <begin position="600"/>
        <end position="627"/>
    </location>
</feature>
<evidence type="ECO:0000256" key="1">
    <source>
        <dbReference type="ARBA" id="ARBA00004123"/>
    </source>
</evidence>
<evidence type="ECO:0000256" key="4">
    <source>
        <dbReference type="ARBA" id="ARBA00022737"/>
    </source>
</evidence>
<dbReference type="FunFam" id="3.30.160.60:FF:000446">
    <property type="entry name" value="Zinc finger protein"/>
    <property type="match status" value="1"/>
</dbReference>
<dbReference type="PROSITE" id="PS50157">
    <property type="entry name" value="ZINC_FINGER_C2H2_2"/>
    <property type="match status" value="8"/>
</dbReference>
<dbReference type="CDD" id="cd18315">
    <property type="entry name" value="BTB_POZ_BAB-like"/>
    <property type="match status" value="1"/>
</dbReference>
<dbReference type="PANTHER" id="PTHR24394:SF47">
    <property type="entry name" value="ZINC FINGER AND BTB DOMAIN CONTAINING 20"/>
    <property type="match status" value="1"/>
</dbReference>
<dbReference type="FunFam" id="3.30.160.60:FF:002070">
    <property type="entry name" value="Zinc finger protein"/>
    <property type="match status" value="1"/>
</dbReference>
<feature type="domain" description="C2H2-type" evidence="14">
    <location>
        <begin position="712"/>
        <end position="740"/>
    </location>
</feature>
<dbReference type="InterPro" id="IPR011333">
    <property type="entry name" value="SKP1/BTB/POZ_sf"/>
</dbReference>
<keyword evidence="4" id="KW-0677">Repeat</keyword>
<keyword evidence="5 11" id="KW-0863">Zinc-finger</keyword>
<gene>
    <name evidence="15" type="ORF">CINC_LOCUS12561</name>
</gene>
<dbReference type="FunFam" id="3.30.160.60:FF:000100">
    <property type="entry name" value="Zinc finger 45-like"/>
    <property type="match status" value="1"/>
</dbReference>
<dbReference type="PROSITE" id="PS50097">
    <property type="entry name" value="BTB"/>
    <property type="match status" value="1"/>
</dbReference>
<feature type="region of interest" description="Disordered" evidence="12">
    <location>
        <begin position="437"/>
        <end position="476"/>
    </location>
</feature>
<dbReference type="OrthoDB" id="6077919at2759"/>
<feature type="region of interest" description="Disordered" evidence="12">
    <location>
        <begin position="202"/>
        <end position="222"/>
    </location>
</feature>
<comment type="subcellular location">
    <subcellularLocation>
        <location evidence="1">Nucleus</location>
    </subcellularLocation>
</comment>
<evidence type="ECO:0000259" key="13">
    <source>
        <dbReference type="PROSITE" id="PS50097"/>
    </source>
</evidence>
<evidence type="ECO:0000259" key="14">
    <source>
        <dbReference type="PROSITE" id="PS50157"/>
    </source>
</evidence>
<evidence type="ECO:0000313" key="16">
    <source>
        <dbReference type="Proteomes" id="UP001154114"/>
    </source>
</evidence>
<dbReference type="GO" id="GO:0008270">
    <property type="term" value="F:zinc ion binding"/>
    <property type="evidence" value="ECO:0007669"/>
    <property type="project" value="UniProtKB-KW"/>
</dbReference>
<reference evidence="15" key="1">
    <citation type="submission" date="2021-12" db="EMBL/GenBank/DDBJ databases">
        <authorList>
            <person name="King R."/>
        </authorList>
    </citation>
    <scope>NUCLEOTIDE SEQUENCE</scope>
</reference>
<evidence type="ECO:0000256" key="12">
    <source>
        <dbReference type="SAM" id="MobiDB-lite"/>
    </source>
</evidence>
<dbReference type="GO" id="GO:0003677">
    <property type="term" value="F:DNA binding"/>
    <property type="evidence" value="ECO:0007669"/>
    <property type="project" value="UniProtKB-KW"/>
</dbReference>
<dbReference type="PANTHER" id="PTHR24394">
    <property type="entry name" value="ZINC FINGER PROTEIN"/>
    <property type="match status" value="1"/>
</dbReference>
<dbReference type="FunFam" id="3.30.160.60:FF:000450">
    <property type="entry name" value="PR domain zinc finger protein 14"/>
    <property type="match status" value="1"/>
</dbReference>
<dbReference type="InterPro" id="IPR036236">
    <property type="entry name" value="Znf_C2H2_sf"/>
</dbReference>
<keyword evidence="16" id="KW-1185">Reference proteome</keyword>
<dbReference type="FunFam" id="3.30.160.60:FF:002343">
    <property type="entry name" value="Zinc finger protein 33A"/>
    <property type="match status" value="1"/>
</dbReference>
<evidence type="ECO:0000256" key="7">
    <source>
        <dbReference type="ARBA" id="ARBA00023015"/>
    </source>
</evidence>
<evidence type="ECO:0000256" key="2">
    <source>
        <dbReference type="ARBA" id="ARBA00006991"/>
    </source>
</evidence>
<dbReference type="InterPro" id="IPR013087">
    <property type="entry name" value="Znf_C2H2_type"/>
</dbReference>
<comment type="similarity">
    <text evidence="2">Belongs to the krueppel C2H2-type zinc-finger protein family.</text>
</comment>
<evidence type="ECO:0000256" key="9">
    <source>
        <dbReference type="ARBA" id="ARBA00023163"/>
    </source>
</evidence>
<evidence type="ECO:0000313" key="15">
    <source>
        <dbReference type="EMBL" id="CAH0627128.1"/>
    </source>
</evidence>
<keyword evidence="10" id="KW-0539">Nucleus</keyword>
<evidence type="ECO:0000256" key="10">
    <source>
        <dbReference type="ARBA" id="ARBA00023242"/>
    </source>
</evidence>
<dbReference type="SMART" id="SM00225">
    <property type="entry name" value="BTB"/>
    <property type="match status" value="1"/>
</dbReference>
<feature type="domain" description="C2H2-type" evidence="14">
    <location>
        <begin position="572"/>
        <end position="599"/>
    </location>
</feature>
<evidence type="ECO:0000256" key="3">
    <source>
        <dbReference type="ARBA" id="ARBA00022723"/>
    </source>
</evidence>
<evidence type="ECO:0000256" key="8">
    <source>
        <dbReference type="ARBA" id="ARBA00023125"/>
    </source>
</evidence>
<feature type="domain" description="C2H2-type" evidence="14">
    <location>
        <begin position="628"/>
        <end position="655"/>
    </location>
</feature>
<dbReference type="GO" id="GO:0000981">
    <property type="term" value="F:DNA-binding transcription factor activity, RNA polymerase II-specific"/>
    <property type="evidence" value="ECO:0007669"/>
    <property type="project" value="TreeGrafter"/>
</dbReference>
<dbReference type="FunFam" id="3.30.160.60:FF:000065">
    <property type="entry name" value="B-cell CLL/lymphoma 6, member B"/>
    <property type="match status" value="1"/>
</dbReference>
<keyword evidence="6" id="KW-0862">Zinc</keyword>
<keyword evidence="7" id="KW-0805">Transcription regulation</keyword>
<evidence type="ECO:0000256" key="6">
    <source>
        <dbReference type="ARBA" id="ARBA00022833"/>
    </source>
</evidence>
<feature type="region of interest" description="Disordered" evidence="12">
    <location>
        <begin position="732"/>
        <end position="772"/>
    </location>
</feature>
<keyword evidence="8" id="KW-0238">DNA-binding</keyword>
<accession>A0A9P0G0H3</accession>
<dbReference type="Proteomes" id="UP001154114">
    <property type="component" value="Chromosome 8"/>
</dbReference>
<feature type="domain" description="BTB" evidence="13">
    <location>
        <begin position="44"/>
        <end position="111"/>
    </location>
</feature>
<dbReference type="AlphaFoldDB" id="A0A9P0G0H3"/>
<evidence type="ECO:0000256" key="11">
    <source>
        <dbReference type="PROSITE-ProRule" id="PRU00042"/>
    </source>
</evidence>
<feature type="domain" description="C2H2-type" evidence="14">
    <location>
        <begin position="514"/>
        <end position="541"/>
    </location>
</feature>
<dbReference type="EMBL" id="LR824011">
    <property type="protein sequence ID" value="CAH0627128.1"/>
    <property type="molecule type" value="Genomic_DNA"/>
</dbReference>
<keyword evidence="9" id="KW-0804">Transcription</keyword>
<sequence>MLRAYRITVDPIQTTRELRERNSKIISLIHFVTMCEWLSHGEWCDVKLLCGGRAFSAHRVVLASVSTFLRRILLSCPLDESPTFIVLPDFDLDAMSSVLYYIYNGEVIVKKDKIEMFLDIVKAMQIFIDSQYLPKMVAKDDSHVYKNSYHCDLSKRSIFTLGIEESKTQHYVNLKKGEIFQDMSPHYSLVNETDCDDKSLRIQNPSGENKTPLGNLKSPHEDRQRNSFLRDLYIETYPRNGNVNGPTGGVLAISNECYRAPASVLLTNANGKHLNADDILLKPHKKTNEHISHSPTVFHLSDQQRCTRDEPDNCKMSKTLYDPPCLSVCSVKESNNKRIYSTVNKNESDTQNAWVDHSPMTTNPLFHFGLQDRFLSGLCVPSLDFTFPSMFDSVKPLQPFNNTSLYASTNSESRKEIDMNSSTKVTILNHVLESPWSPRMPNNYKPFRRKSEHSKQSQSQKQNVNETGLSNDNNNNFKISNLLTNNTITEEAPANEAKELLTAPLLSNTRIDDFKCTLCNQVFTSSEYLSVHMRRHSATARYTCGECGKTFSQLRNFKYHMSIHRGTREFAATCTVCGKYFNDRGYLSSHMKIHRNRKEYKCTLCPKSFNQRVAYNMHVRIHTGVKPHVCSECGKAFSRKMLLKQHQRTHSGERPYACPHCDKRFADRSNMTLHLRLHTGVKPFSCTLCPKSFTKKHHLKSHLNFHTGSKPYSCPRCKLAFTQSSNMRTHLKKCRAPETTDSGTTQLSTVTSLEQYPNDTKTTENGNDDRVR</sequence>
<dbReference type="Gene3D" id="3.30.160.60">
    <property type="entry name" value="Classic Zinc Finger"/>
    <property type="match status" value="8"/>
</dbReference>
<dbReference type="Pfam" id="PF00651">
    <property type="entry name" value="BTB"/>
    <property type="match status" value="1"/>
</dbReference>
<proteinExistence type="inferred from homology"/>
<dbReference type="SUPFAM" id="SSF57667">
    <property type="entry name" value="beta-beta-alpha zinc fingers"/>
    <property type="match status" value="4"/>
</dbReference>
<protein>
    <submittedName>
        <fullName evidence="15">Uncharacterized protein</fullName>
    </submittedName>
</protein>
<organism evidence="15 16">
    <name type="scientific">Chrysodeixis includens</name>
    <name type="common">Soybean looper</name>
    <name type="synonym">Pseudoplusia includens</name>
    <dbReference type="NCBI Taxonomy" id="689277"/>
    <lineage>
        <taxon>Eukaryota</taxon>
        <taxon>Metazoa</taxon>
        <taxon>Ecdysozoa</taxon>
        <taxon>Arthropoda</taxon>
        <taxon>Hexapoda</taxon>
        <taxon>Insecta</taxon>
        <taxon>Pterygota</taxon>
        <taxon>Neoptera</taxon>
        <taxon>Endopterygota</taxon>
        <taxon>Lepidoptera</taxon>
        <taxon>Glossata</taxon>
        <taxon>Ditrysia</taxon>
        <taxon>Noctuoidea</taxon>
        <taxon>Noctuidae</taxon>
        <taxon>Plusiinae</taxon>
        <taxon>Chrysodeixis</taxon>
    </lineage>
</organism>
<dbReference type="InterPro" id="IPR000210">
    <property type="entry name" value="BTB/POZ_dom"/>
</dbReference>
<evidence type="ECO:0000256" key="5">
    <source>
        <dbReference type="ARBA" id="ARBA00022771"/>
    </source>
</evidence>
<feature type="domain" description="C2H2-type" evidence="14">
    <location>
        <begin position="684"/>
        <end position="711"/>
    </location>
</feature>
<feature type="domain" description="C2H2-type" evidence="14">
    <location>
        <begin position="542"/>
        <end position="569"/>
    </location>
</feature>
<dbReference type="Pfam" id="PF00096">
    <property type="entry name" value="zf-C2H2"/>
    <property type="match status" value="8"/>
</dbReference>